<feature type="domain" description="YopX protein" evidence="1">
    <location>
        <begin position="5"/>
        <end position="108"/>
    </location>
</feature>
<dbReference type="AlphaFoldDB" id="A0A0F9TCQ5"/>
<dbReference type="InterPro" id="IPR019096">
    <property type="entry name" value="YopX_protein"/>
</dbReference>
<dbReference type="InterPro" id="IPR023385">
    <property type="entry name" value="YopX-like_C"/>
</dbReference>
<organism evidence="2">
    <name type="scientific">marine sediment metagenome</name>
    <dbReference type="NCBI Taxonomy" id="412755"/>
    <lineage>
        <taxon>unclassified sequences</taxon>
        <taxon>metagenomes</taxon>
        <taxon>ecological metagenomes</taxon>
    </lineage>
</organism>
<name>A0A0F9TCQ5_9ZZZZ</name>
<dbReference type="Gene3D" id="2.30.30.290">
    <property type="entry name" value="YopX-like domains"/>
    <property type="match status" value="1"/>
</dbReference>
<dbReference type="EMBL" id="LAZR01000286">
    <property type="protein sequence ID" value="KKN76964.1"/>
    <property type="molecule type" value="Genomic_DNA"/>
</dbReference>
<dbReference type="Pfam" id="PF09643">
    <property type="entry name" value="YopX"/>
    <property type="match status" value="1"/>
</dbReference>
<gene>
    <name evidence="2" type="ORF">LCGC14_0364560</name>
</gene>
<comment type="caution">
    <text evidence="2">The sequence shown here is derived from an EMBL/GenBank/DDBJ whole genome shotgun (WGS) entry which is preliminary data.</text>
</comment>
<evidence type="ECO:0000313" key="2">
    <source>
        <dbReference type="EMBL" id="KKN76964.1"/>
    </source>
</evidence>
<dbReference type="NCBIfam" id="TIGR01671">
    <property type="entry name" value="phage_TIGR01671"/>
    <property type="match status" value="1"/>
</dbReference>
<proteinExistence type="predicted"/>
<sequence length="108" mass="12829">MREIKFRAWNTETKTIIDLKKITPLAINMDFDGLFLPFADDFILMQYTGLKDKNGKEIYEGDIVRARYIESKEYYKNEVITIEPTETTRGYWEDCEVIGNIYENKELL</sequence>
<dbReference type="InterPro" id="IPR010024">
    <property type="entry name" value="CHP16711"/>
</dbReference>
<protein>
    <recommendedName>
        <fullName evidence="1">YopX protein domain-containing protein</fullName>
    </recommendedName>
</protein>
<accession>A0A0F9TCQ5</accession>
<evidence type="ECO:0000259" key="1">
    <source>
        <dbReference type="Pfam" id="PF09643"/>
    </source>
</evidence>
<dbReference type="SUPFAM" id="SSF159006">
    <property type="entry name" value="YopX-like"/>
    <property type="match status" value="1"/>
</dbReference>
<reference evidence="2" key="1">
    <citation type="journal article" date="2015" name="Nature">
        <title>Complex archaea that bridge the gap between prokaryotes and eukaryotes.</title>
        <authorList>
            <person name="Spang A."/>
            <person name="Saw J.H."/>
            <person name="Jorgensen S.L."/>
            <person name="Zaremba-Niedzwiedzka K."/>
            <person name="Martijn J."/>
            <person name="Lind A.E."/>
            <person name="van Eijk R."/>
            <person name="Schleper C."/>
            <person name="Guy L."/>
            <person name="Ettema T.J."/>
        </authorList>
    </citation>
    <scope>NUCLEOTIDE SEQUENCE</scope>
</reference>